<evidence type="ECO:0000313" key="3">
    <source>
        <dbReference type="RefSeq" id="XP_020999491.2"/>
    </source>
</evidence>
<evidence type="ECO:0000256" key="1">
    <source>
        <dbReference type="SAM" id="MobiDB-lite"/>
    </source>
</evidence>
<feature type="region of interest" description="Disordered" evidence="1">
    <location>
        <begin position="102"/>
        <end position="129"/>
    </location>
</feature>
<dbReference type="RefSeq" id="XP_020999491.2">
    <property type="nucleotide sequence ID" value="XM_021143832.2"/>
</dbReference>
<dbReference type="GeneID" id="107489275"/>
<dbReference type="AlphaFoldDB" id="A0A6P5NUA4"/>
<dbReference type="PANTHER" id="PTHR33116:SF86">
    <property type="entry name" value="REVERSE TRANSCRIPTASE DOMAIN-CONTAINING PROTEIN"/>
    <property type="match status" value="1"/>
</dbReference>
<gene>
    <name evidence="3" type="primary">LOC107489275</name>
</gene>
<feature type="compositionally biased region" description="Basic and acidic residues" evidence="1">
    <location>
        <begin position="107"/>
        <end position="121"/>
    </location>
</feature>
<dbReference type="PANTHER" id="PTHR33116">
    <property type="entry name" value="REVERSE TRANSCRIPTASE ZINC-BINDING DOMAIN-CONTAINING PROTEIN-RELATED-RELATED"/>
    <property type="match status" value="1"/>
</dbReference>
<dbReference type="Proteomes" id="UP000515211">
    <property type="component" value="Chromosome 5"/>
</dbReference>
<protein>
    <submittedName>
        <fullName evidence="3">Uncharacterized protein LOC107489275</fullName>
    </submittedName>
</protein>
<organism evidence="2 3">
    <name type="scientific">Arachis duranensis</name>
    <name type="common">Wild peanut</name>
    <dbReference type="NCBI Taxonomy" id="130453"/>
    <lineage>
        <taxon>Eukaryota</taxon>
        <taxon>Viridiplantae</taxon>
        <taxon>Streptophyta</taxon>
        <taxon>Embryophyta</taxon>
        <taxon>Tracheophyta</taxon>
        <taxon>Spermatophyta</taxon>
        <taxon>Magnoliopsida</taxon>
        <taxon>eudicotyledons</taxon>
        <taxon>Gunneridae</taxon>
        <taxon>Pentapetalae</taxon>
        <taxon>rosids</taxon>
        <taxon>fabids</taxon>
        <taxon>Fabales</taxon>
        <taxon>Fabaceae</taxon>
        <taxon>Papilionoideae</taxon>
        <taxon>50 kb inversion clade</taxon>
        <taxon>dalbergioids sensu lato</taxon>
        <taxon>Dalbergieae</taxon>
        <taxon>Pterocarpus clade</taxon>
        <taxon>Arachis</taxon>
    </lineage>
</organism>
<name>A0A6P5NUA4_ARADU</name>
<proteinExistence type="predicted"/>
<accession>A0A6P5NUA4</accession>
<reference evidence="3" key="2">
    <citation type="submission" date="2025-08" db="UniProtKB">
        <authorList>
            <consortium name="RefSeq"/>
        </authorList>
    </citation>
    <scope>IDENTIFICATION</scope>
    <source>
        <tissue evidence="3">Whole plant</tissue>
    </source>
</reference>
<evidence type="ECO:0000313" key="2">
    <source>
        <dbReference type="Proteomes" id="UP000515211"/>
    </source>
</evidence>
<dbReference type="KEGG" id="adu:107489275"/>
<keyword evidence="2" id="KW-1185">Reference proteome</keyword>
<reference evidence="2" key="1">
    <citation type="journal article" date="2016" name="Nat. Genet.">
        <title>The genome sequences of Arachis duranensis and Arachis ipaensis, the diploid ancestors of cultivated peanut.</title>
        <authorList>
            <person name="Bertioli D.J."/>
            <person name="Cannon S.B."/>
            <person name="Froenicke L."/>
            <person name="Huang G."/>
            <person name="Farmer A.D."/>
            <person name="Cannon E.K."/>
            <person name="Liu X."/>
            <person name="Gao D."/>
            <person name="Clevenger J."/>
            <person name="Dash S."/>
            <person name="Ren L."/>
            <person name="Moretzsohn M.C."/>
            <person name="Shirasawa K."/>
            <person name="Huang W."/>
            <person name="Vidigal B."/>
            <person name="Abernathy B."/>
            <person name="Chu Y."/>
            <person name="Niederhuth C.E."/>
            <person name="Umale P."/>
            <person name="Araujo A.C."/>
            <person name="Kozik A."/>
            <person name="Kim K.D."/>
            <person name="Burow M.D."/>
            <person name="Varshney R.K."/>
            <person name="Wang X."/>
            <person name="Zhang X."/>
            <person name="Barkley N."/>
            <person name="Guimaraes P.M."/>
            <person name="Isobe S."/>
            <person name="Guo B."/>
            <person name="Liao B."/>
            <person name="Stalker H.T."/>
            <person name="Schmitz R.J."/>
            <person name="Scheffler B.E."/>
            <person name="Leal-Bertioli S.C."/>
            <person name="Xun X."/>
            <person name="Jackson S.A."/>
            <person name="Michelmore R."/>
            <person name="Ozias-Akins P."/>
        </authorList>
    </citation>
    <scope>NUCLEOTIDE SEQUENCE [LARGE SCALE GENOMIC DNA]</scope>
    <source>
        <strain evidence="2">cv. V14167</strain>
    </source>
</reference>
<feature type="region of interest" description="Disordered" evidence="1">
    <location>
        <begin position="1"/>
        <end position="51"/>
    </location>
</feature>
<sequence length="725" mass="85862">MLARKWDEQGYEARTKGKEKQEFLKRETEENATRRLSKEAQKAEHKGECQKAEPRENIYYVELASDEDEEKETEAQTDWETRLAKKLELNLKLKRKRETKHIPMLTYRERQEEQEDREPKKTKNSTNSNGCFVYGNPVFQKRRKLWRELTISNRNREEPQAVLGDFNDILSQDEKKVGTHGTTTQEITLSLGKGGSLCLNFRNTAERSDKKEFRFEAFWTEHEECEEVIRRTWQQDDGNRNYWNQFIRKRSRCIRELKEWSRRKFKRADKEIEKKKNELHQIQKGDMTDRDQIREKELKNQITDLWKQEEKYWGQRSRLKWLNWGDKNTAFFHATTIQRRMRNRIDKLKDEAGHWTQGEADIMRLVETHFTKLFTSEGDRNMEDCIKHIPTRVTRKMNDDLMAKIKDEEIKDAVFSMGSLKAPGPDGLNGLFFQQHWDILSKKVCGVVRQIFEEGSLPEDLGETTVVLIPKVRQPDSLNQLRPIICCVQEEEIYQLIQIINKYTEASGQRINTEKFGLIFGIQVSIQRRVNIKEITGMASWEEPGKYLGLPATWSRSKNKALEWIEEKIIDKMQGWKEKLLNQAGKEVLITAVIQVIPVYAMNIIKFLKYFCKKIESTIAKFWWTNNGKERSIHWKSWTKMTKSKLNGGLGFKDFESQNIALLAKQAWRLVKEEGAIWARILKGIYYPNCSFWEAGRGGNASWIWRSMLEGRDFLKRKGRWNCRK</sequence>